<dbReference type="AlphaFoldDB" id="Q6IH70"/>
<protein>
    <submittedName>
        <fullName evidence="2">HDC03136</fullName>
    </submittedName>
</protein>
<dbReference type="EMBL" id="BK003546">
    <property type="protein sequence ID" value="DAA03745.1"/>
    <property type="molecule type" value="Genomic_DNA"/>
</dbReference>
<accession>Q6IH70</accession>
<name>Q6IH70_DROME</name>
<evidence type="ECO:0000313" key="2">
    <source>
        <dbReference type="EMBL" id="DAA03745.1"/>
    </source>
</evidence>
<proteinExistence type="predicted"/>
<feature type="region of interest" description="Disordered" evidence="1">
    <location>
        <begin position="354"/>
        <end position="384"/>
    </location>
</feature>
<evidence type="ECO:0000256" key="1">
    <source>
        <dbReference type="SAM" id="MobiDB-lite"/>
    </source>
</evidence>
<organism evidence="2">
    <name type="scientific">Drosophila melanogaster</name>
    <name type="common">Fruit fly</name>
    <dbReference type="NCBI Taxonomy" id="7227"/>
    <lineage>
        <taxon>Eukaryota</taxon>
        <taxon>Metazoa</taxon>
        <taxon>Ecdysozoa</taxon>
        <taxon>Arthropoda</taxon>
        <taxon>Hexapoda</taxon>
        <taxon>Insecta</taxon>
        <taxon>Pterygota</taxon>
        <taxon>Neoptera</taxon>
        <taxon>Endopterygota</taxon>
        <taxon>Diptera</taxon>
        <taxon>Brachycera</taxon>
        <taxon>Muscomorpha</taxon>
        <taxon>Ephydroidea</taxon>
        <taxon>Drosophilidae</taxon>
        <taxon>Drosophila</taxon>
        <taxon>Sophophora</taxon>
    </lineage>
</organism>
<feature type="region of interest" description="Disordered" evidence="1">
    <location>
        <begin position="182"/>
        <end position="281"/>
    </location>
</feature>
<reference evidence="2" key="1">
    <citation type="journal article" date="2003" name="Genome Biol.">
        <title>An integrated gene annotation and transcriptional profiling approach towards the full gene content of the Drosophila genome.</title>
        <authorList>
            <person name="Hild M."/>
            <person name="Beckmann B."/>
            <person name="Haas S.A."/>
            <person name="Koch B."/>
            <person name="Solovyev V."/>
            <person name="Busold C."/>
            <person name="Fellenberg K."/>
            <person name="Boutros M."/>
            <person name="Vingron M."/>
            <person name="Sauer F."/>
            <person name="Hoheisel J.D."/>
            <person name="Paro R."/>
        </authorList>
    </citation>
    <scope>NUCLEOTIDE SEQUENCE</scope>
</reference>
<sequence>MAACLAKCGTNNWNNCCQVNATLSETEVAETSSGLRGLRVSGGDTTTVELPLEEALYKDVGQGPEIGEKEPNEEEVASVVSQLLRHSCSLPRPHFVSHIGFSSYDFHSNSKFKAFGFSQILFFSLLYVSCTPDHGNSTNYQHPLYTSESSPGSRILLRSIAVCRSLSKGEVKEARLGHQMECEAAEGRDSSEADEEDVSPSGCRSKVRRGQGSMTRTSLDWRRCHGSGGGRGAAGRWEFEKGQHHQQQQHKQNDHQSRRNGRTIHWTKSNQTRKNSKREREGQIPECWVLHRLAKGSQGARKCERDDCCRPFVQHFVASALAQILTEQLRAGEQLLERSDLIHAACCKLYVASSSSRPPSKKRLKTPIFQLTKGQGYSPRPSLG</sequence>
<gene>
    <name evidence="2" type="ORF">HDC03136</name>
</gene>
<feature type="compositionally biased region" description="Basic and acidic residues" evidence="1">
    <location>
        <begin position="182"/>
        <end position="191"/>
    </location>
</feature>